<gene>
    <name evidence="1" type="primary">g11135</name>
    <name evidence="1" type="ORF">VP750_LOCUS9973</name>
</gene>
<comment type="caution">
    <text evidence="1">The sequence shown here is derived from an EMBL/GenBank/DDBJ whole genome shotgun (WGS) entry which is preliminary data.</text>
</comment>
<accession>A0ABP1G8E3</accession>
<reference evidence="1 2" key="1">
    <citation type="submission" date="2024-06" db="EMBL/GenBank/DDBJ databases">
        <authorList>
            <person name="Kraege A."/>
            <person name="Thomma B."/>
        </authorList>
    </citation>
    <scope>NUCLEOTIDE SEQUENCE [LARGE SCALE GENOMIC DNA]</scope>
</reference>
<organism evidence="1 2">
    <name type="scientific">Coccomyxa viridis</name>
    <dbReference type="NCBI Taxonomy" id="1274662"/>
    <lineage>
        <taxon>Eukaryota</taxon>
        <taxon>Viridiplantae</taxon>
        <taxon>Chlorophyta</taxon>
        <taxon>core chlorophytes</taxon>
        <taxon>Trebouxiophyceae</taxon>
        <taxon>Trebouxiophyceae incertae sedis</taxon>
        <taxon>Coccomyxaceae</taxon>
        <taxon>Coccomyxa</taxon>
    </lineage>
</organism>
<name>A0ABP1G8E3_9CHLO</name>
<evidence type="ECO:0000313" key="1">
    <source>
        <dbReference type="EMBL" id="CAL5228067.1"/>
    </source>
</evidence>
<protein>
    <submittedName>
        <fullName evidence="1">G11135 protein</fullName>
    </submittedName>
</protein>
<evidence type="ECO:0000313" key="2">
    <source>
        <dbReference type="Proteomes" id="UP001497392"/>
    </source>
</evidence>
<sequence length="162" mass="17884">MESTCSETDKGQMLEVSILPKRDGRGPLRFPTSLQHDAAIIIYHLEEAHGPGTLADSQGNVIEPDPTCQLKPEQYFFTLSNAIEGAARIRVINALEQQAAHFTALQKGRVAISGLAGFFGEALATRAFEEDRQIEEEKKRLRSEHDGRDVNRWVGAIPFAPA</sequence>
<dbReference type="EMBL" id="CAXHTA020000018">
    <property type="protein sequence ID" value="CAL5228067.1"/>
    <property type="molecule type" value="Genomic_DNA"/>
</dbReference>
<keyword evidence="2" id="KW-1185">Reference proteome</keyword>
<proteinExistence type="predicted"/>
<dbReference type="Proteomes" id="UP001497392">
    <property type="component" value="Unassembled WGS sequence"/>
</dbReference>